<gene>
    <name evidence="2" type="ORF">SAMN02745912_03547</name>
</gene>
<dbReference type="EMBL" id="FRAG01000078">
    <property type="protein sequence ID" value="SHK51548.1"/>
    <property type="molecule type" value="Genomic_DNA"/>
</dbReference>
<feature type="transmembrane region" description="Helical" evidence="1">
    <location>
        <begin position="64"/>
        <end position="82"/>
    </location>
</feature>
<keyword evidence="1" id="KW-0472">Membrane</keyword>
<feature type="transmembrane region" description="Helical" evidence="1">
    <location>
        <begin position="118"/>
        <end position="140"/>
    </location>
</feature>
<protein>
    <submittedName>
        <fullName evidence="2">Uncharacterized protein</fullName>
    </submittedName>
</protein>
<dbReference type="RefSeq" id="WP_073153139.1">
    <property type="nucleotide sequence ID" value="NZ_FRAG01000078.1"/>
</dbReference>
<feature type="transmembrane region" description="Helical" evidence="1">
    <location>
        <begin position="94"/>
        <end position="112"/>
    </location>
</feature>
<evidence type="ECO:0000313" key="3">
    <source>
        <dbReference type="Proteomes" id="UP000184465"/>
    </source>
</evidence>
<evidence type="ECO:0000256" key="1">
    <source>
        <dbReference type="SAM" id="Phobius"/>
    </source>
</evidence>
<name>A0A1M6T443_PARC5</name>
<sequence>MEKRYNKLYLPIIQKIFTIISCILIILSLGLEAASKKSMGVYRDLVFRKGLLENTILSSNLLNLYKWFLIAGIGSCAVIIILKRIYIIDRMKKYIKATMALSIILLIMILFYNRVGLTAYPLMVVSIGITVVLRYIMIILSRILNREFLYL</sequence>
<keyword evidence="1" id="KW-1133">Transmembrane helix</keyword>
<dbReference type="Proteomes" id="UP000184465">
    <property type="component" value="Unassembled WGS sequence"/>
</dbReference>
<accession>A0A1M6T443</accession>
<keyword evidence="1" id="KW-0812">Transmembrane</keyword>
<organism evidence="2 3">
    <name type="scientific">Paramaledivibacter caminithermalis (strain DSM 15212 / CIP 107654 / DViRD3)</name>
    <name type="common">Clostridium caminithermale</name>
    <dbReference type="NCBI Taxonomy" id="1121301"/>
    <lineage>
        <taxon>Bacteria</taxon>
        <taxon>Bacillati</taxon>
        <taxon>Bacillota</taxon>
        <taxon>Clostridia</taxon>
        <taxon>Peptostreptococcales</taxon>
        <taxon>Caminicellaceae</taxon>
        <taxon>Paramaledivibacter</taxon>
    </lineage>
</organism>
<reference evidence="2 3" key="1">
    <citation type="submission" date="2016-11" db="EMBL/GenBank/DDBJ databases">
        <authorList>
            <person name="Jaros S."/>
            <person name="Januszkiewicz K."/>
            <person name="Wedrychowicz H."/>
        </authorList>
    </citation>
    <scope>NUCLEOTIDE SEQUENCE [LARGE SCALE GENOMIC DNA]</scope>
    <source>
        <strain evidence="2 3">DSM 15212</strain>
    </source>
</reference>
<dbReference type="AlphaFoldDB" id="A0A1M6T443"/>
<proteinExistence type="predicted"/>
<evidence type="ECO:0000313" key="2">
    <source>
        <dbReference type="EMBL" id="SHK51548.1"/>
    </source>
</evidence>
<feature type="transmembrane region" description="Helical" evidence="1">
    <location>
        <begin position="12"/>
        <end position="31"/>
    </location>
</feature>
<keyword evidence="3" id="KW-1185">Reference proteome</keyword>